<sequence length="217" mass="24665">MTDFVAMVSAVGTFAAAVAAWQSAKISKEAAIQSRNATRFNELTSHKKHFDELLQQVERDLEVVFYNGAKLYDDIFPHNRDLTKPFSIVGTGECLRAWESTYNALGNFSHGGYKESIGIQRWVITAMHLAGSMQMRTLRNSCHQIYLDGYTPSGLDEDHPAKYMIKICDVLNRIYQFSFVERSVSVFPASILFEEAFKNYFESVVNGRTNHQFRGPQ</sequence>
<evidence type="ECO:0000313" key="2">
    <source>
        <dbReference type="Proteomes" id="UP001228019"/>
    </source>
</evidence>
<dbReference type="Proteomes" id="UP001228019">
    <property type="component" value="Unassembled WGS sequence"/>
</dbReference>
<evidence type="ECO:0008006" key="3">
    <source>
        <dbReference type="Google" id="ProtNLM"/>
    </source>
</evidence>
<dbReference type="EMBL" id="JAUQOP010000009">
    <property type="protein sequence ID" value="MDO7897073.1"/>
    <property type="molecule type" value="Genomic_DNA"/>
</dbReference>
<accession>A0ABT9C0F6</accession>
<proteinExistence type="predicted"/>
<dbReference type="RefSeq" id="WP_304553729.1">
    <property type="nucleotide sequence ID" value="NZ_JAUQOP010000009.1"/>
</dbReference>
<gene>
    <name evidence="1" type="ORF">Q6A48_09195</name>
</gene>
<name>A0ABT9C0F6_9PSED</name>
<organism evidence="1 2">
    <name type="scientific">Pseudomonas citrulli</name>
    <dbReference type="NCBI Taxonomy" id="3064347"/>
    <lineage>
        <taxon>Bacteria</taxon>
        <taxon>Pseudomonadati</taxon>
        <taxon>Pseudomonadota</taxon>
        <taxon>Gammaproteobacteria</taxon>
        <taxon>Pseudomonadales</taxon>
        <taxon>Pseudomonadaceae</taxon>
        <taxon>Pseudomonas</taxon>
    </lineage>
</organism>
<reference evidence="1 2" key="1">
    <citation type="submission" date="2023-07" db="EMBL/GenBank/DDBJ databases">
        <title>Identification of four novel Pseudomonas species associated with bacterial leaf spot of cucurbits.</title>
        <authorList>
            <person name="Fullem K.R."/>
        </authorList>
    </citation>
    <scope>NUCLEOTIDE SEQUENCE [LARGE SCALE GENOMIC DNA]</scope>
    <source>
        <strain evidence="1 2">K18</strain>
    </source>
</reference>
<keyword evidence="2" id="KW-1185">Reference proteome</keyword>
<protein>
    <recommendedName>
        <fullName evidence="3">Phage protein</fullName>
    </recommendedName>
</protein>
<evidence type="ECO:0000313" key="1">
    <source>
        <dbReference type="EMBL" id="MDO7897073.1"/>
    </source>
</evidence>
<comment type="caution">
    <text evidence="1">The sequence shown here is derived from an EMBL/GenBank/DDBJ whole genome shotgun (WGS) entry which is preliminary data.</text>
</comment>